<reference evidence="9" key="1">
    <citation type="journal article" date="2021" name="Cell Host Microbe">
        <title>Global genome analysis reveals a vast and dynamic anellovirus landscape within the human virome.</title>
        <authorList>
            <person name="Arze C.A."/>
            <person name="Springer S."/>
            <person name="Dudas G."/>
            <person name="Patel S."/>
            <person name="Bhattacharyya A."/>
            <person name="Swaminathan H."/>
            <person name="Brugnara C."/>
            <person name="Delagrave S."/>
            <person name="Ong T."/>
            <person name="Kahvejian A."/>
            <person name="Echelard Y."/>
            <person name="Weinstein E.G."/>
            <person name="Hajjar R.J."/>
            <person name="Andersen K.G."/>
            <person name="Yozwiak N.L."/>
        </authorList>
    </citation>
    <scope>NUCLEOTIDE SEQUENCE</scope>
    <source>
        <strain evidence="9">TF1YBNG9S</strain>
    </source>
</reference>
<name>A0A8K1XYN9_9VIRU</name>
<protein>
    <recommendedName>
        <fullName evidence="3 7">Capsid protein</fullName>
    </recommendedName>
</protein>
<evidence type="ECO:0000313" key="9">
    <source>
        <dbReference type="EMBL" id="UHS18294.1"/>
    </source>
</evidence>
<dbReference type="InterPro" id="IPR004219">
    <property type="entry name" value="TTvirus_Unk"/>
</dbReference>
<evidence type="ECO:0000256" key="5">
    <source>
        <dbReference type="ARBA" id="ARBA00022561"/>
    </source>
</evidence>
<evidence type="ECO:0000256" key="2">
    <source>
        <dbReference type="ARBA" id="ARBA00006131"/>
    </source>
</evidence>
<organism evidence="9">
    <name type="scientific">Alphatorquevirus sp</name>
    <dbReference type="NCBI Taxonomy" id="2809145"/>
    <lineage>
        <taxon>Viruses</taxon>
        <taxon>Monodnaviria</taxon>
        <taxon>Shotokuvirae</taxon>
        <taxon>Commensaviricota</taxon>
        <taxon>Cardeaviricetes</taxon>
        <taxon>Sanitavirales</taxon>
        <taxon>Anelloviridae</taxon>
        <taxon>Alphatorquevirus</taxon>
    </lineage>
</organism>
<evidence type="ECO:0000256" key="1">
    <source>
        <dbReference type="ARBA" id="ARBA00004328"/>
    </source>
</evidence>
<comment type="subcellular location">
    <subcellularLocation>
        <location evidence="1 7">Virion</location>
    </subcellularLocation>
</comment>
<comment type="function">
    <text evidence="7">Self-assembles to form an icosahedral capsid.</text>
</comment>
<accession>A0A8K1XYN9</accession>
<keyword evidence="5 7" id="KW-0167">Capsid protein</keyword>
<sequence length="771" mass="91308">MAWWGWRRRWRRRPWWRRRRRRPVRRRRNRTAYGRRRGRRTVRRKTWGRRRRRRRTYRRRRTVRLRRRRRKKLVLTQWNPPFVRRCYIKGVMPVIICGQHRASFNYAIHSDDCLKQGLSFGGGMSTITMSLQVLYDEYTRSLNRWSYSNEQLDLCRYRGCTLRIYRDPKTDFIMTFDTIPPMKMDQLTGPNHHPGLLMLRKQKILIPSFLTRPKGRKYRKVKILPPKMFEDKWYAQHDLCKVPLVSLRFTAASFQYPFCSPQTNTNAITFQVLQRNYNEVIGYPIAYGTDECTKFEKWLYGSCTHYQAFATEAHLRPRSHTPAGQPITNSSAHAGSSTWSATRTTYTVGGEPPSTTAYQNWDLWWRHDFYANKADSHYGYCSFTPKDQIGIKNIITIRNNNFYYLTNWDNSNNNHINATYANAKYSQYEYHAGWYSSMFLSPIRYQLQHRTAYFDCTYNPLKDHAKGNRMWFQYLTKPDTTFNSTQCRYVLQDIPLWAMANGYTDYISSQLGNIQDHETVGIICVQCPYTCPPLFVKEAPDEGFVFYDGLFGQGKMPDGSSQITRFWAARWRVYLGVQQQVLNDIHNCGPWAYRDEHLSTTLTMGYTFKFNWGGDMMFPQVIKNPCPDSGLAPSGSRQQRDVQIVDPLTVGPQWIFHPFDIRRGFYNPKAIKRVSEKPTDDELFIQLPKRPRFLTATEYQEQENSLYFREGKSDISEEEKEAEVQEGSIQRQLTVQLREQQLIGKQLRELWVQLAKTQSNTHLNPLLFSRA</sequence>
<evidence type="ECO:0000256" key="6">
    <source>
        <dbReference type="ARBA" id="ARBA00022844"/>
    </source>
</evidence>
<proteinExistence type="inferred from homology"/>
<feature type="region of interest" description="Disordered" evidence="8">
    <location>
        <begin position="26"/>
        <end position="54"/>
    </location>
</feature>
<comment type="similarity">
    <text evidence="2 7">Belongs to the anelloviridae capsid protein family.</text>
</comment>
<dbReference type="GO" id="GO:0039615">
    <property type="term" value="C:T=1 icosahedral viral capsid"/>
    <property type="evidence" value="ECO:0007669"/>
    <property type="project" value="UniProtKB-UniRule"/>
</dbReference>
<evidence type="ECO:0000256" key="7">
    <source>
        <dbReference type="RuleBase" id="RU361230"/>
    </source>
</evidence>
<keyword evidence="4 7" id="KW-1140">T=1 icosahedral capsid protein</keyword>
<evidence type="ECO:0000256" key="4">
    <source>
        <dbReference type="ARBA" id="ARBA00022431"/>
    </source>
</evidence>
<keyword evidence="6 7" id="KW-0946">Virion</keyword>
<dbReference type="EMBL" id="OK574378">
    <property type="protein sequence ID" value="UHS18294.1"/>
    <property type="molecule type" value="Genomic_DNA"/>
</dbReference>
<evidence type="ECO:0000256" key="3">
    <source>
        <dbReference type="ARBA" id="ARBA00018091"/>
    </source>
</evidence>
<evidence type="ECO:0000256" key="8">
    <source>
        <dbReference type="SAM" id="MobiDB-lite"/>
    </source>
</evidence>
<dbReference type="Pfam" id="PF02956">
    <property type="entry name" value="TT_ORF1"/>
    <property type="match status" value="1"/>
</dbReference>